<evidence type="ECO:0000256" key="8">
    <source>
        <dbReference type="ARBA" id="ARBA00022723"/>
    </source>
</evidence>
<dbReference type="InterPro" id="IPR014782">
    <property type="entry name" value="Peptidase_M1_dom"/>
</dbReference>
<name>A0A1I1Q6A1_9GAMM</name>
<comment type="function">
    <text evidence="12">Aminopeptidase N is involved in the degradation of intracellular peptides generated by protein breakdown during normal growth as well as in response to nutrient starvation.</text>
</comment>
<dbReference type="Gene3D" id="2.60.40.1840">
    <property type="match status" value="1"/>
</dbReference>
<keyword evidence="7" id="KW-0645">Protease</keyword>
<evidence type="ECO:0000259" key="18">
    <source>
        <dbReference type="Pfam" id="PF17900"/>
    </source>
</evidence>
<feature type="domain" description="Aminopeptidase N-like N-terminal" evidence="18">
    <location>
        <begin position="27"/>
        <end position="194"/>
    </location>
</feature>
<dbReference type="InterPro" id="IPR038438">
    <property type="entry name" value="PepN_Ig-like_sf"/>
</dbReference>
<keyword evidence="20" id="KW-1185">Reference proteome</keyword>
<dbReference type="Gene3D" id="3.30.2010.30">
    <property type="match status" value="1"/>
</dbReference>
<proteinExistence type="inferred from homology"/>
<evidence type="ECO:0000256" key="13">
    <source>
        <dbReference type="NCBIfam" id="TIGR02414"/>
    </source>
</evidence>
<reference evidence="19 20" key="1">
    <citation type="submission" date="2016-10" db="EMBL/GenBank/DDBJ databases">
        <authorList>
            <person name="de Groot N.N."/>
        </authorList>
    </citation>
    <scope>NUCLEOTIDE SEQUENCE [LARGE SCALE GENOMIC DNA]</scope>
    <source>
        <strain evidence="19 20">HL3</strain>
    </source>
</reference>
<dbReference type="Gene3D" id="1.25.50.10">
    <property type="entry name" value="Peptidase M1, alanyl aminopeptidase, C-terminal domain"/>
    <property type="match status" value="1"/>
</dbReference>
<dbReference type="AlphaFoldDB" id="A0A1I1Q6A1"/>
<dbReference type="GO" id="GO:0008270">
    <property type="term" value="F:zinc ion binding"/>
    <property type="evidence" value="ECO:0007669"/>
    <property type="project" value="InterPro"/>
</dbReference>
<dbReference type="Pfam" id="PF01433">
    <property type="entry name" value="Peptidase_M1"/>
    <property type="match status" value="1"/>
</dbReference>
<evidence type="ECO:0000256" key="4">
    <source>
        <dbReference type="ARBA" id="ARBA00012564"/>
    </source>
</evidence>
<comment type="cofactor">
    <cofactor evidence="2">
        <name>Zn(2+)</name>
        <dbReference type="ChEBI" id="CHEBI:29105"/>
    </cofactor>
</comment>
<evidence type="ECO:0000259" key="17">
    <source>
        <dbReference type="Pfam" id="PF17432"/>
    </source>
</evidence>
<keyword evidence="6 19" id="KW-0031">Aminopeptidase</keyword>
<dbReference type="STRING" id="1123397.SAMN05660831_01013"/>
<organism evidence="19 20">
    <name type="scientific">Thiohalospira halophila DSM 15071</name>
    <dbReference type="NCBI Taxonomy" id="1123397"/>
    <lineage>
        <taxon>Bacteria</taxon>
        <taxon>Pseudomonadati</taxon>
        <taxon>Pseudomonadota</taxon>
        <taxon>Gammaproteobacteria</taxon>
        <taxon>Thiohalospirales</taxon>
        <taxon>Thiohalospiraceae</taxon>
        <taxon>Thiohalospira</taxon>
    </lineage>
</organism>
<dbReference type="InterPro" id="IPR012779">
    <property type="entry name" value="Peptidase_M1_pepN"/>
</dbReference>
<dbReference type="PANTHER" id="PTHR46322">
    <property type="entry name" value="PUROMYCIN-SENSITIVE AMINOPEPTIDASE"/>
    <property type="match status" value="1"/>
</dbReference>
<sequence length="886" mass="98744">MREGSPHAPVRLTDYQPPAYLLDTVDLHFQLDPGRTRVRAEMALRPNPAAGEPGAPLVLHGQELELLRLELDGEPLTRAVYSVDAERLVIPEVPDGAFTVVVETATRPEANTALEGLYTSGGKLCTQCEPEGFRRITYFPDRPDVLARYTVTLEADRASYPVLLANGNRVAAGEGEEGRHWVRWEDPFPKPSYLFALVAGDLTCCTDRFTTASGREVDLHLYTEAHNADRGDHALASLKQAMRWDEEAYGREYDLDLYQVVAVDDFNMGAMENKGLNLFNSQFVLARPDTATDADYTNIQAVVGHEYFHNWTGNRITCRDWFQLSLKEGLTVFREQQFAAAMGSEAVARIDSVDRLRGAQFPEDAGPTAHPVRPSEYVEINNFYTPTVYEKGAEVVRMLHNALGPEGFRAGCDRYFERFDGQAVTVEDFLTALEEANDRDLRQFRRWYTQAGTPQLEVRSSFDAEAGTFDLCVRQHTPATPGQPAKEPVPIPLALGLVGADGHDLPMQLEGEEAAIHGSRVLLLRYEEERFRFTGLTEEPVPSLLRGFSAPAEVDYPYSDAELAHLAGHDSDLFNRWEAGQRLARTHLLAQADAVRSGGEARLPGPLHQAISRLLEAPADDAALMARALTLPDEGQLAEYMETIDPDALHAAREAARTGLARELREGWWSLREQFRDAGPYRFEPEAVGRRALANTALGYLMAEPDEAAREACMEQFREADNMTDQLAALRALAASDIPERQEALEAFYERWQDDPLVVDKWLAIQAASPLPGGVERVQALMDHPAFSLTNPNKVRAVIGAFAMRNPVQFHRPDGAGYRLLADLVLELDGRNPQIAARLVKPLTRWRRFVPEREAAMHAELERLRERAGSPDVGEMVDRALGDEEA</sequence>
<evidence type="ECO:0000256" key="3">
    <source>
        <dbReference type="ARBA" id="ARBA00010136"/>
    </source>
</evidence>
<evidence type="ECO:0000259" key="16">
    <source>
        <dbReference type="Pfam" id="PF11940"/>
    </source>
</evidence>
<dbReference type="InterPro" id="IPR024601">
    <property type="entry name" value="Peptidase_M1_pepN_C"/>
</dbReference>
<evidence type="ECO:0000256" key="6">
    <source>
        <dbReference type="ARBA" id="ARBA00022438"/>
    </source>
</evidence>
<evidence type="ECO:0000256" key="2">
    <source>
        <dbReference type="ARBA" id="ARBA00001947"/>
    </source>
</evidence>
<dbReference type="FunFam" id="2.60.40.1730:FF:000005">
    <property type="entry name" value="Aminopeptidase N"/>
    <property type="match status" value="1"/>
</dbReference>
<dbReference type="SUPFAM" id="SSF55486">
    <property type="entry name" value="Metalloproteases ('zincins'), catalytic domain"/>
    <property type="match status" value="1"/>
</dbReference>
<evidence type="ECO:0000256" key="14">
    <source>
        <dbReference type="SAM" id="MobiDB-lite"/>
    </source>
</evidence>
<evidence type="ECO:0000256" key="1">
    <source>
        <dbReference type="ARBA" id="ARBA00000098"/>
    </source>
</evidence>
<feature type="domain" description="Peptidase M1 alanyl aminopeptidase C-terminal" evidence="17">
    <location>
        <begin position="560"/>
        <end position="881"/>
    </location>
</feature>
<dbReference type="RefSeq" id="WP_093427664.1">
    <property type="nucleotide sequence ID" value="NZ_FOMJ01000002.1"/>
</dbReference>
<evidence type="ECO:0000256" key="12">
    <source>
        <dbReference type="ARBA" id="ARBA00059739"/>
    </source>
</evidence>
<evidence type="ECO:0000256" key="7">
    <source>
        <dbReference type="ARBA" id="ARBA00022670"/>
    </source>
</evidence>
<dbReference type="Pfam" id="PF17432">
    <property type="entry name" value="DUF3458_C"/>
    <property type="match status" value="1"/>
</dbReference>
<gene>
    <name evidence="19" type="ORF">SAMN05660831_01013</name>
</gene>
<dbReference type="InterPro" id="IPR037144">
    <property type="entry name" value="Peptidase_M1_pepN_C_sf"/>
</dbReference>
<dbReference type="PANTHER" id="PTHR46322:SF1">
    <property type="entry name" value="PUROMYCIN-SENSITIVE AMINOPEPTIDASE"/>
    <property type="match status" value="1"/>
</dbReference>
<dbReference type="CDD" id="cd09600">
    <property type="entry name" value="M1_APN"/>
    <property type="match status" value="1"/>
</dbReference>
<dbReference type="GO" id="GO:0016285">
    <property type="term" value="F:alanyl aminopeptidase activity"/>
    <property type="evidence" value="ECO:0007669"/>
    <property type="project" value="UniProtKB-EC"/>
</dbReference>
<evidence type="ECO:0000256" key="9">
    <source>
        <dbReference type="ARBA" id="ARBA00022801"/>
    </source>
</evidence>
<dbReference type="EMBL" id="FOMJ01000002">
    <property type="protein sequence ID" value="SFD17634.1"/>
    <property type="molecule type" value="Genomic_DNA"/>
</dbReference>
<evidence type="ECO:0000256" key="10">
    <source>
        <dbReference type="ARBA" id="ARBA00022833"/>
    </source>
</evidence>
<dbReference type="PRINTS" id="PR00756">
    <property type="entry name" value="ALADIPTASE"/>
</dbReference>
<evidence type="ECO:0000256" key="5">
    <source>
        <dbReference type="ARBA" id="ARBA00015611"/>
    </source>
</evidence>
<dbReference type="Gene3D" id="1.10.390.10">
    <property type="entry name" value="Neutral Protease Domain 2"/>
    <property type="match status" value="1"/>
</dbReference>
<keyword evidence="11" id="KW-0482">Metalloprotease</keyword>
<feature type="domain" description="Peptidase M1 alanyl aminopeptidase Ig-like fold" evidence="16">
    <location>
        <begin position="452"/>
        <end position="556"/>
    </location>
</feature>
<accession>A0A1I1Q6A1</accession>
<keyword evidence="9" id="KW-0378">Hydrolase</keyword>
<dbReference type="OrthoDB" id="100605at2"/>
<dbReference type="InterPro" id="IPR027268">
    <property type="entry name" value="Peptidase_M4/M1_CTD_sf"/>
</dbReference>
<dbReference type="SUPFAM" id="SSF63737">
    <property type="entry name" value="Leukotriene A4 hydrolase N-terminal domain"/>
    <property type="match status" value="1"/>
</dbReference>
<dbReference type="InterPro" id="IPR035414">
    <property type="entry name" value="Peptidase_M1_pepN_Ig-like"/>
</dbReference>
<dbReference type="InterPro" id="IPR045357">
    <property type="entry name" value="Aminopeptidase_N-like_N"/>
</dbReference>
<feature type="compositionally biased region" description="Basic and acidic residues" evidence="14">
    <location>
        <begin position="876"/>
        <end position="886"/>
    </location>
</feature>
<feature type="domain" description="Peptidase M1 membrane alanine aminopeptidase" evidence="15">
    <location>
        <begin position="234"/>
        <end position="447"/>
    </location>
</feature>
<evidence type="ECO:0000313" key="19">
    <source>
        <dbReference type="EMBL" id="SFD17634.1"/>
    </source>
</evidence>
<feature type="region of interest" description="Disordered" evidence="14">
    <location>
        <begin position="867"/>
        <end position="886"/>
    </location>
</feature>
<dbReference type="Pfam" id="PF17900">
    <property type="entry name" value="Peptidase_M1_N"/>
    <property type="match status" value="1"/>
</dbReference>
<protein>
    <recommendedName>
        <fullName evidence="5 13">Aminopeptidase N</fullName>
        <ecNumber evidence="4 13">3.4.11.2</ecNumber>
    </recommendedName>
</protein>
<evidence type="ECO:0000256" key="11">
    <source>
        <dbReference type="ARBA" id="ARBA00023049"/>
    </source>
</evidence>
<dbReference type="Proteomes" id="UP000198611">
    <property type="component" value="Unassembled WGS sequence"/>
</dbReference>
<dbReference type="Gene3D" id="2.60.40.1730">
    <property type="entry name" value="tricorn interacting facor f3 domain"/>
    <property type="match status" value="1"/>
</dbReference>
<dbReference type="GO" id="GO:0008237">
    <property type="term" value="F:metallopeptidase activity"/>
    <property type="evidence" value="ECO:0007669"/>
    <property type="project" value="UniProtKB-UniRule"/>
</dbReference>
<comment type="similarity">
    <text evidence="3">Belongs to the peptidase M1 family.</text>
</comment>
<dbReference type="Pfam" id="PF11940">
    <property type="entry name" value="DUF3458"/>
    <property type="match status" value="1"/>
</dbReference>
<dbReference type="FunFam" id="2.60.40.1840:FF:000001">
    <property type="entry name" value="Aminopeptidase N"/>
    <property type="match status" value="1"/>
</dbReference>
<dbReference type="GO" id="GO:0006508">
    <property type="term" value="P:proteolysis"/>
    <property type="evidence" value="ECO:0007669"/>
    <property type="project" value="UniProtKB-UniRule"/>
</dbReference>
<keyword evidence="10" id="KW-0862">Zinc</keyword>
<keyword evidence="8" id="KW-0479">Metal-binding</keyword>
<dbReference type="FunFam" id="3.30.2010.30:FF:000002">
    <property type="entry name" value="Putative aminopeptidase N"/>
    <property type="match status" value="1"/>
</dbReference>
<dbReference type="NCBIfam" id="TIGR02414">
    <property type="entry name" value="pepN_proteo"/>
    <property type="match status" value="1"/>
</dbReference>
<evidence type="ECO:0000313" key="20">
    <source>
        <dbReference type="Proteomes" id="UP000198611"/>
    </source>
</evidence>
<comment type="catalytic activity">
    <reaction evidence="1">
        <text>Release of an N-terminal amino acid, Xaa-|-Yaa- from a peptide, amide or arylamide. Xaa is preferably Ala, but may be most amino acids including Pro (slow action). When a terminal hydrophobic residue is followed by a prolyl residue, the two may be released as an intact Xaa-Pro dipeptide.</text>
        <dbReference type="EC" id="3.4.11.2"/>
    </reaction>
</comment>
<evidence type="ECO:0000259" key="15">
    <source>
        <dbReference type="Pfam" id="PF01433"/>
    </source>
</evidence>
<dbReference type="InterPro" id="IPR001930">
    <property type="entry name" value="Peptidase_M1"/>
</dbReference>
<dbReference type="InterPro" id="IPR042097">
    <property type="entry name" value="Aminopeptidase_N-like_N_sf"/>
</dbReference>
<dbReference type="EC" id="3.4.11.2" evidence="4 13"/>